<evidence type="ECO:0000313" key="2">
    <source>
        <dbReference type="Proteomes" id="UP000827092"/>
    </source>
</evidence>
<name>A0AAV6VJE0_9ARAC</name>
<comment type="caution">
    <text evidence="1">The sequence shown here is derived from an EMBL/GenBank/DDBJ whole genome shotgun (WGS) entry which is preliminary data.</text>
</comment>
<reference evidence="1 2" key="1">
    <citation type="journal article" date="2022" name="Nat. Ecol. Evol.">
        <title>A masculinizing supergene underlies an exaggerated male reproductive morph in a spider.</title>
        <authorList>
            <person name="Hendrickx F."/>
            <person name="De Corte Z."/>
            <person name="Sonet G."/>
            <person name="Van Belleghem S.M."/>
            <person name="Kostlbacher S."/>
            <person name="Vangestel C."/>
        </authorList>
    </citation>
    <scope>NUCLEOTIDE SEQUENCE [LARGE SCALE GENOMIC DNA]</scope>
    <source>
        <strain evidence="1">W744_W776</strain>
    </source>
</reference>
<dbReference type="EMBL" id="JAFNEN010000074">
    <property type="protein sequence ID" value="KAG8196160.1"/>
    <property type="molecule type" value="Genomic_DNA"/>
</dbReference>
<proteinExistence type="predicted"/>
<organism evidence="1 2">
    <name type="scientific">Oedothorax gibbosus</name>
    <dbReference type="NCBI Taxonomy" id="931172"/>
    <lineage>
        <taxon>Eukaryota</taxon>
        <taxon>Metazoa</taxon>
        <taxon>Ecdysozoa</taxon>
        <taxon>Arthropoda</taxon>
        <taxon>Chelicerata</taxon>
        <taxon>Arachnida</taxon>
        <taxon>Araneae</taxon>
        <taxon>Araneomorphae</taxon>
        <taxon>Entelegynae</taxon>
        <taxon>Araneoidea</taxon>
        <taxon>Linyphiidae</taxon>
        <taxon>Erigoninae</taxon>
        <taxon>Oedothorax</taxon>
    </lineage>
</organism>
<keyword evidence="2" id="KW-1185">Reference proteome</keyword>
<gene>
    <name evidence="1" type="ORF">JTE90_007890</name>
</gene>
<protein>
    <submittedName>
        <fullName evidence="1">Uncharacterized protein</fullName>
    </submittedName>
</protein>
<dbReference type="AlphaFoldDB" id="A0AAV6VJE0"/>
<dbReference type="Proteomes" id="UP000827092">
    <property type="component" value="Unassembled WGS sequence"/>
</dbReference>
<accession>A0AAV6VJE0</accession>
<evidence type="ECO:0000313" key="1">
    <source>
        <dbReference type="EMBL" id="KAG8196160.1"/>
    </source>
</evidence>
<sequence>MEWNSKKTSEHIPCPEPIFRNTKKHGNSAIKCQKTCSKKECPPDRRFSPEICPVVRCRTWYGPCQWEGRTIHPTLPTLSTFRRFHAGIRSITLECFRHFSWFSEGDCFFSRNFWQKLGFVLWEN</sequence>